<accession>A0A8I1ABT6</accession>
<dbReference type="Proteomes" id="UP000633619">
    <property type="component" value="Unassembled WGS sequence"/>
</dbReference>
<gene>
    <name evidence="1" type="ORF">I8U20_03920</name>
</gene>
<dbReference type="AlphaFoldDB" id="A0A8I1ABT6"/>
<evidence type="ECO:0008006" key="3">
    <source>
        <dbReference type="Google" id="ProtNLM"/>
    </source>
</evidence>
<reference evidence="1 2" key="1">
    <citation type="submission" date="2020-12" db="EMBL/GenBank/DDBJ databases">
        <title>WGS of Thermoactinomyces spp.</title>
        <authorList>
            <person name="Cheng K."/>
        </authorList>
    </citation>
    <scope>NUCLEOTIDE SEQUENCE [LARGE SCALE GENOMIC DNA]</scope>
    <source>
        <strain evidence="2">CICC 10671\DSM 43846</strain>
    </source>
</reference>
<proteinExistence type="predicted"/>
<sequence length="268" mass="31864">MDPAQVREWTEKYLKLYQCPVIESGPSYLITQLSVEADKDLLNRPFYWMYVEKMNIPPKPVQLCFIFDPKNHPPDIRGEILHYGSPRFQKMLQSAQKHGKFVRLYEDPGWQPSHSPSKPYTPWLLVNYQLSYVCDQKKDRLCSLGINLLNGEIAESFYDRLKNRKWLNRLPPHRYLPAQGMSLTEAVGELEYYLEDQLKEEDQTWATKAKERLRMELEQLNAFYPDDEENQGEEIRLEKKNREQELVWQFHPRIEAEVVNAGLFYMES</sequence>
<evidence type="ECO:0000313" key="1">
    <source>
        <dbReference type="EMBL" id="MBH8594474.1"/>
    </source>
</evidence>
<organism evidence="1 2">
    <name type="scientific">Thermoactinomyces intermedius</name>
    <dbReference type="NCBI Taxonomy" id="2024"/>
    <lineage>
        <taxon>Bacteria</taxon>
        <taxon>Bacillati</taxon>
        <taxon>Bacillota</taxon>
        <taxon>Bacilli</taxon>
        <taxon>Bacillales</taxon>
        <taxon>Thermoactinomycetaceae</taxon>
        <taxon>Thermoactinomyces</taxon>
    </lineage>
</organism>
<dbReference type="RefSeq" id="WP_181731722.1">
    <property type="nucleotide sequence ID" value="NZ_JACEIR010000003.1"/>
</dbReference>
<dbReference type="InterPro" id="IPR024562">
    <property type="entry name" value="YqhG"/>
</dbReference>
<dbReference type="Pfam" id="PF11079">
    <property type="entry name" value="YqhG"/>
    <property type="match status" value="1"/>
</dbReference>
<protein>
    <recommendedName>
        <fullName evidence="3">YqhG</fullName>
    </recommendedName>
</protein>
<dbReference type="EMBL" id="JAECVW010000002">
    <property type="protein sequence ID" value="MBH8594474.1"/>
    <property type="molecule type" value="Genomic_DNA"/>
</dbReference>
<evidence type="ECO:0000313" key="2">
    <source>
        <dbReference type="Proteomes" id="UP000633619"/>
    </source>
</evidence>
<comment type="caution">
    <text evidence="1">The sequence shown here is derived from an EMBL/GenBank/DDBJ whole genome shotgun (WGS) entry which is preliminary data.</text>
</comment>
<name>A0A8I1ABT6_THEIN</name>
<keyword evidence="2" id="KW-1185">Reference proteome</keyword>